<evidence type="ECO:0000313" key="3">
    <source>
        <dbReference type="Proteomes" id="UP000266723"/>
    </source>
</evidence>
<proteinExistence type="predicted"/>
<feature type="compositionally biased region" description="Polar residues" evidence="1">
    <location>
        <begin position="8"/>
        <end position="18"/>
    </location>
</feature>
<feature type="region of interest" description="Disordered" evidence="1">
    <location>
        <begin position="1"/>
        <end position="35"/>
    </location>
</feature>
<keyword evidence="3" id="KW-1185">Reference proteome</keyword>
<feature type="region of interest" description="Disordered" evidence="1">
    <location>
        <begin position="51"/>
        <end position="73"/>
    </location>
</feature>
<reference evidence="2 3" key="1">
    <citation type="journal article" date="2020" name="BMC Genomics">
        <title>Intraspecific diversification of the crop wild relative Brassica cretica Lam. using demographic model selection.</title>
        <authorList>
            <person name="Kioukis A."/>
            <person name="Michalopoulou V.A."/>
            <person name="Briers L."/>
            <person name="Pirintsos S."/>
            <person name="Studholme D.J."/>
            <person name="Pavlidis P."/>
            <person name="Sarris P.F."/>
        </authorList>
    </citation>
    <scope>NUCLEOTIDE SEQUENCE [LARGE SCALE GENOMIC DNA]</scope>
    <source>
        <strain evidence="3">cv. PFS-1207/04</strain>
    </source>
</reference>
<comment type="caution">
    <text evidence="2">The sequence shown here is derived from an EMBL/GenBank/DDBJ whole genome shotgun (WGS) entry which is preliminary data.</text>
</comment>
<gene>
    <name evidence="2" type="ORF">DY000_02017032</name>
</gene>
<name>A0ABQ7D2I2_BRACR</name>
<evidence type="ECO:0000256" key="1">
    <source>
        <dbReference type="SAM" id="MobiDB-lite"/>
    </source>
</evidence>
<feature type="compositionally biased region" description="Basic and acidic residues" evidence="1">
    <location>
        <begin position="24"/>
        <end position="35"/>
    </location>
</feature>
<accession>A0ABQ7D2I2</accession>
<sequence>MMKPNSGAEPSNRPNNHYTVGGRGESDLGAHASARDRSSSFQLAFQLASDRPARGSLGGPVLQSSKPKESHVRNGIESNQIVVWLVLLLGRESEPNASIAVWLNLAVRLTHWPSVSLARSGRRAGGVGDVGEVSVEIGEFGADR</sequence>
<protein>
    <recommendedName>
        <fullName evidence="4">DUF4005 domain-containing protein</fullName>
    </recommendedName>
</protein>
<dbReference type="EMBL" id="QGKV02000759">
    <property type="protein sequence ID" value="KAF3565764.1"/>
    <property type="molecule type" value="Genomic_DNA"/>
</dbReference>
<evidence type="ECO:0000313" key="2">
    <source>
        <dbReference type="EMBL" id="KAF3565764.1"/>
    </source>
</evidence>
<organism evidence="2 3">
    <name type="scientific">Brassica cretica</name>
    <name type="common">Mustard</name>
    <dbReference type="NCBI Taxonomy" id="69181"/>
    <lineage>
        <taxon>Eukaryota</taxon>
        <taxon>Viridiplantae</taxon>
        <taxon>Streptophyta</taxon>
        <taxon>Embryophyta</taxon>
        <taxon>Tracheophyta</taxon>
        <taxon>Spermatophyta</taxon>
        <taxon>Magnoliopsida</taxon>
        <taxon>eudicotyledons</taxon>
        <taxon>Gunneridae</taxon>
        <taxon>Pentapetalae</taxon>
        <taxon>rosids</taxon>
        <taxon>malvids</taxon>
        <taxon>Brassicales</taxon>
        <taxon>Brassicaceae</taxon>
        <taxon>Brassiceae</taxon>
        <taxon>Brassica</taxon>
    </lineage>
</organism>
<evidence type="ECO:0008006" key="4">
    <source>
        <dbReference type="Google" id="ProtNLM"/>
    </source>
</evidence>
<dbReference type="Proteomes" id="UP000266723">
    <property type="component" value="Unassembled WGS sequence"/>
</dbReference>